<sequence>MQEGLRVEWNGGILWVGAPDSEIEAPDMLTDLNLDQIFAAAGIAAQEAAVRPVRDLTTIAYRHEVFGDLEADATRAAFETFTLGMRSVRRHSERGQRLHHPQQRDRWQLDAEAVYCRTVREMRDALRELTLRASGLRQWRAWLDAYADGPEFRELSAGQARVRAELDAVRYTLHVTGRHVVVDRYTGQSDYSDTVAAAFARFRPGDDAVRPRAGDPWPDMNEVEEQVISAVTEQFPAVFDELARHAQRFRGFVDPMIARFDAELRFYLDYLGFVRTLAAQGLPYCYPEVTADFAGVSADGGYDAALAHTLAGTGKTVVRNDFRLDDRERVLVVTGPNQGGKSTFARMVGQLVYLAALGCPVPATRARIMLPDRLFTHFVRADDLTDPAGALAQELTRMRDILARTTEHSVVILNESLSTTTAADAAHIGGEVVRQLLTQGAVTVYVTFVEELATLGPRVVSMVAGVATPDDPVRTFRLERRPPDGLAYAAMLTHRHGLTYDAIRERIR</sequence>
<dbReference type="InterPro" id="IPR000432">
    <property type="entry name" value="DNA_mismatch_repair_MutS_C"/>
</dbReference>
<gene>
    <name evidence="5" type="ORF">JK358_04910</name>
</gene>
<evidence type="ECO:0000256" key="3">
    <source>
        <dbReference type="ARBA" id="ARBA00023125"/>
    </source>
</evidence>
<proteinExistence type="predicted"/>
<dbReference type="RefSeq" id="WP_201944102.1">
    <property type="nucleotide sequence ID" value="NZ_JAERRJ010000002.1"/>
</dbReference>
<dbReference type="SMART" id="SM00534">
    <property type="entry name" value="MUTSac"/>
    <property type="match status" value="1"/>
</dbReference>
<dbReference type="PANTHER" id="PTHR11361:SF34">
    <property type="entry name" value="DNA MISMATCH REPAIR PROTEIN MSH1, MITOCHONDRIAL"/>
    <property type="match status" value="1"/>
</dbReference>
<reference evidence="5 6" key="1">
    <citation type="submission" date="2021-01" db="EMBL/GenBank/DDBJ databases">
        <title>WGS of actinomycetes isolated from Thailand.</title>
        <authorList>
            <person name="Thawai C."/>
        </authorList>
    </citation>
    <scope>NUCLEOTIDE SEQUENCE [LARGE SCALE GENOMIC DNA]</scope>
    <source>
        <strain evidence="5 6">LPG 2</strain>
    </source>
</reference>
<keyword evidence="1" id="KW-0547">Nucleotide-binding</keyword>
<dbReference type="EMBL" id="JAERRJ010000002">
    <property type="protein sequence ID" value="MBL1073726.1"/>
    <property type="molecule type" value="Genomic_DNA"/>
</dbReference>
<evidence type="ECO:0000313" key="5">
    <source>
        <dbReference type="EMBL" id="MBL1073726.1"/>
    </source>
</evidence>
<keyword evidence="2" id="KW-0067">ATP-binding</keyword>
<dbReference type="Proteomes" id="UP000602198">
    <property type="component" value="Unassembled WGS sequence"/>
</dbReference>
<protein>
    <submittedName>
        <fullName evidence="5">DNA mismatch repair protein MutS</fullName>
    </submittedName>
</protein>
<evidence type="ECO:0000313" key="6">
    <source>
        <dbReference type="Proteomes" id="UP000602198"/>
    </source>
</evidence>
<keyword evidence="3" id="KW-0238">DNA-binding</keyword>
<comment type="caution">
    <text evidence="5">The sequence shown here is derived from an EMBL/GenBank/DDBJ whole genome shotgun (WGS) entry which is preliminary data.</text>
</comment>
<organism evidence="5 6">
    <name type="scientific">Nocardia acididurans</name>
    <dbReference type="NCBI Taxonomy" id="2802282"/>
    <lineage>
        <taxon>Bacteria</taxon>
        <taxon>Bacillati</taxon>
        <taxon>Actinomycetota</taxon>
        <taxon>Actinomycetes</taxon>
        <taxon>Mycobacteriales</taxon>
        <taxon>Nocardiaceae</taxon>
        <taxon>Nocardia</taxon>
    </lineage>
</organism>
<accession>A0ABS1LZR1</accession>
<feature type="domain" description="DNA mismatch repair proteins mutS family" evidence="4">
    <location>
        <begin position="328"/>
        <end position="497"/>
    </location>
</feature>
<dbReference type="SUPFAM" id="SSF52540">
    <property type="entry name" value="P-loop containing nucleoside triphosphate hydrolases"/>
    <property type="match status" value="1"/>
</dbReference>
<dbReference type="InterPro" id="IPR027417">
    <property type="entry name" value="P-loop_NTPase"/>
</dbReference>
<dbReference type="PANTHER" id="PTHR11361">
    <property type="entry name" value="DNA MISMATCH REPAIR PROTEIN MUTS FAMILY MEMBER"/>
    <property type="match status" value="1"/>
</dbReference>
<dbReference type="Pfam" id="PF00488">
    <property type="entry name" value="MutS_V"/>
    <property type="match status" value="1"/>
</dbReference>
<evidence type="ECO:0000259" key="4">
    <source>
        <dbReference type="SMART" id="SM00534"/>
    </source>
</evidence>
<evidence type="ECO:0000256" key="1">
    <source>
        <dbReference type="ARBA" id="ARBA00022741"/>
    </source>
</evidence>
<name>A0ABS1LZR1_9NOCA</name>
<keyword evidence="6" id="KW-1185">Reference proteome</keyword>
<dbReference type="Gene3D" id="3.40.50.300">
    <property type="entry name" value="P-loop containing nucleotide triphosphate hydrolases"/>
    <property type="match status" value="1"/>
</dbReference>
<dbReference type="InterPro" id="IPR045076">
    <property type="entry name" value="MutS"/>
</dbReference>
<evidence type="ECO:0000256" key="2">
    <source>
        <dbReference type="ARBA" id="ARBA00022840"/>
    </source>
</evidence>